<dbReference type="Pfam" id="PF00646">
    <property type="entry name" value="F-box"/>
    <property type="match status" value="1"/>
</dbReference>
<dbReference type="SMART" id="SM00256">
    <property type="entry name" value="FBOX"/>
    <property type="match status" value="1"/>
</dbReference>
<protein>
    <recommendedName>
        <fullName evidence="1">F-box domain-containing protein</fullName>
    </recommendedName>
</protein>
<sequence length="169" mass="18907">MLSDRRVCNLSAMKPKIKKAKMKKVTKGSVGFSLDSLPLDLIVEIFKLVPIKTITRLLSVSKLWASIIRNRDIMKLFVSESLNRPRGLVLLSACGDEDLALFDTLEASSSIDSLPTYHVTYNKRQDTFMAPSVHDLICYGFDSRLGIYNITLALDGPLPYPSSIQRVQT</sequence>
<gene>
    <name evidence="2" type="ORF">TAV2_LOCUS1932</name>
</gene>
<dbReference type="SUPFAM" id="SSF81383">
    <property type="entry name" value="F-box domain"/>
    <property type="match status" value="1"/>
</dbReference>
<dbReference type="Proteomes" id="UP000836841">
    <property type="component" value="Chromosome 1"/>
</dbReference>
<dbReference type="PANTHER" id="PTHR31111">
    <property type="entry name" value="BNAA05G37150D PROTEIN-RELATED"/>
    <property type="match status" value="1"/>
</dbReference>
<evidence type="ECO:0000313" key="2">
    <source>
        <dbReference type="EMBL" id="CAH2035001.1"/>
    </source>
</evidence>
<evidence type="ECO:0000313" key="3">
    <source>
        <dbReference type="Proteomes" id="UP000836841"/>
    </source>
</evidence>
<organism evidence="2 3">
    <name type="scientific">Thlaspi arvense</name>
    <name type="common">Field penny-cress</name>
    <dbReference type="NCBI Taxonomy" id="13288"/>
    <lineage>
        <taxon>Eukaryota</taxon>
        <taxon>Viridiplantae</taxon>
        <taxon>Streptophyta</taxon>
        <taxon>Embryophyta</taxon>
        <taxon>Tracheophyta</taxon>
        <taxon>Spermatophyta</taxon>
        <taxon>Magnoliopsida</taxon>
        <taxon>eudicotyledons</taxon>
        <taxon>Gunneridae</taxon>
        <taxon>Pentapetalae</taxon>
        <taxon>rosids</taxon>
        <taxon>malvids</taxon>
        <taxon>Brassicales</taxon>
        <taxon>Brassicaceae</taxon>
        <taxon>Thlaspideae</taxon>
        <taxon>Thlaspi</taxon>
    </lineage>
</organism>
<reference evidence="2 3" key="1">
    <citation type="submission" date="2022-03" db="EMBL/GenBank/DDBJ databases">
        <authorList>
            <person name="Nunn A."/>
            <person name="Chopra R."/>
            <person name="Nunn A."/>
            <person name="Contreras Garrido A."/>
        </authorList>
    </citation>
    <scope>NUCLEOTIDE SEQUENCE [LARGE SCALE GENOMIC DNA]</scope>
</reference>
<name>A0AAU9R714_THLAR</name>
<dbReference type="InterPro" id="IPR001810">
    <property type="entry name" value="F-box_dom"/>
</dbReference>
<proteinExistence type="predicted"/>
<dbReference type="AlphaFoldDB" id="A0AAU9R714"/>
<dbReference type="PROSITE" id="PS50181">
    <property type="entry name" value="FBOX"/>
    <property type="match status" value="1"/>
</dbReference>
<dbReference type="Gene3D" id="1.20.1280.50">
    <property type="match status" value="1"/>
</dbReference>
<feature type="domain" description="F-box" evidence="1">
    <location>
        <begin position="31"/>
        <end position="77"/>
    </location>
</feature>
<dbReference type="PANTHER" id="PTHR31111:SF132">
    <property type="entry name" value="F-BOX ASSOCIATED UBIQUITINATION EFFECTOR FAMILY PROTEIN-RELATED"/>
    <property type="match status" value="1"/>
</dbReference>
<evidence type="ECO:0000259" key="1">
    <source>
        <dbReference type="PROSITE" id="PS50181"/>
    </source>
</evidence>
<dbReference type="InterPro" id="IPR036047">
    <property type="entry name" value="F-box-like_dom_sf"/>
</dbReference>
<dbReference type="EMBL" id="OU466857">
    <property type="protein sequence ID" value="CAH2035001.1"/>
    <property type="molecule type" value="Genomic_DNA"/>
</dbReference>
<keyword evidence="3" id="KW-1185">Reference proteome</keyword>
<accession>A0AAU9R714</accession>